<name>A0A8H7SAI9_9FUNG</name>
<proteinExistence type="predicted"/>
<feature type="compositionally biased region" description="Low complexity" evidence="2">
    <location>
        <begin position="155"/>
        <end position="169"/>
    </location>
</feature>
<evidence type="ECO:0000313" key="3">
    <source>
        <dbReference type="EMBL" id="KAG2224712.1"/>
    </source>
</evidence>
<reference evidence="3 4" key="1">
    <citation type="submission" date="2020-12" db="EMBL/GenBank/DDBJ databases">
        <title>Metabolic potential, ecology and presence of endohyphal bacteria is reflected in genomic diversity of Mucoromycotina.</title>
        <authorList>
            <person name="Muszewska A."/>
            <person name="Okrasinska A."/>
            <person name="Steczkiewicz K."/>
            <person name="Drgas O."/>
            <person name="Orlowska M."/>
            <person name="Perlinska-Lenart U."/>
            <person name="Aleksandrzak-Piekarczyk T."/>
            <person name="Szatraj K."/>
            <person name="Zielenkiewicz U."/>
            <person name="Pilsyk S."/>
            <person name="Malc E."/>
            <person name="Mieczkowski P."/>
            <person name="Kruszewska J.S."/>
            <person name="Biernat P."/>
            <person name="Pawlowska J."/>
        </authorList>
    </citation>
    <scope>NUCLEOTIDE SEQUENCE [LARGE SCALE GENOMIC DNA]</scope>
    <source>
        <strain evidence="3 4">CBS 142.35</strain>
    </source>
</reference>
<comment type="caution">
    <text evidence="3">The sequence shown here is derived from an EMBL/GenBank/DDBJ whole genome shotgun (WGS) entry which is preliminary data.</text>
</comment>
<organism evidence="3 4">
    <name type="scientific">Circinella minor</name>
    <dbReference type="NCBI Taxonomy" id="1195481"/>
    <lineage>
        <taxon>Eukaryota</taxon>
        <taxon>Fungi</taxon>
        <taxon>Fungi incertae sedis</taxon>
        <taxon>Mucoromycota</taxon>
        <taxon>Mucoromycotina</taxon>
        <taxon>Mucoromycetes</taxon>
        <taxon>Mucorales</taxon>
        <taxon>Lichtheimiaceae</taxon>
        <taxon>Circinella</taxon>
    </lineage>
</organism>
<protein>
    <submittedName>
        <fullName evidence="3">Uncharacterized protein</fullName>
    </submittedName>
</protein>
<sequence length="169" mass="18269">MEKSLSDYDQSLEALEKQRKELELVMKQMGQEWEASGAGIGWLDADNRRAVQQQQSSSGPSPEYLRSLLNVNEALLAQSLANISEGSVAPVRVIPSSCPLPSPNSNNDSEPILTNKPMMSSASSTYTTPPITPDESQPLGTRLNYTHTMDPIAELKTSSSTSSSLKSSP</sequence>
<feature type="compositionally biased region" description="Polar residues" evidence="2">
    <location>
        <begin position="117"/>
        <end position="147"/>
    </location>
</feature>
<dbReference type="EMBL" id="JAEPRB010000038">
    <property type="protein sequence ID" value="KAG2224712.1"/>
    <property type="molecule type" value="Genomic_DNA"/>
</dbReference>
<feature type="compositionally biased region" description="Low complexity" evidence="2">
    <location>
        <begin position="97"/>
        <end position="111"/>
    </location>
</feature>
<gene>
    <name evidence="3" type="ORF">INT45_009027</name>
</gene>
<dbReference type="OrthoDB" id="2280493at2759"/>
<keyword evidence="4" id="KW-1185">Reference proteome</keyword>
<feature type="coiled-coil region" evidence="1">
    <location>
        <begin position="5"/>
        <end position="32"/>
    </location>
</feature>
<dbReference type="Proteomes" id="UP000646827">
    <property type="component" value="Unassembled WGS sequence"/>
</dbReference>
<evidence type="ECO:0000256" key="2">
    <source>
        <dbReference type="SAM" id="MobiDB-lite"/>
    </source>
</evidence>
<evidence type="ECO:0000313" key="4">
    <source>
        <dbReference type="Proteomes" id="UP000646827"/>
    </source>
</evidence>
<accession>A0A8H7SAI9</accession>
<dbReference type="AlphaFoldDB" id="A0A8H7SAI9"/>
<feature type="region of interest" description="Disordered" evidence="2">
    <location>
        <begin position="97"/>
        <end position="169"/>
    </location>
</feature>
<evidence type="ECO:0000256" key="1">
    <source>
        <dbReference type="SAM" id="Coils"/>
    </source>
</evidence>
<keyword evidence="1" id="KW-0175">Coiled coil</keyword>